<evidence type="ECO:0000256" key="1">
    <source>
        <dbReference type="SAM" id="Phobius"/>
    </source>
</evidence>
<organism evidence="2 3">
    <name type="scientific">Rheinheimera riviphila</name>
    <dbReference type="NCBI Taxonomy" id="1834037"/>
    <lineage>
        <taxon>Bacteria</taxon>
        <taxon>Pseudomonadati</taxon>
        <taxon>Pseudomonadota</taxon>
        <taxon>Gammaproteobacteria</taxon>
        <taxon>Chromatiales</taxon>
        <taxon>Chromatiaceae</taxon>
        <taxon>Rheinheimera</taxon>
    </lineage>
</organism>
<proteinExistence type="predicted"/>
<dbReference type="OrthoDB" id="9997at2"/>
<evidence type="ECO:0000313" key="2">
    <source>
        <dbReference type="EMBL" id="RVU40258.1"/>
    </source>
</evidence>
<feature type="transmembrane region" description="Helical" evidence="1">
    <location>
        <begin position="12"/>
        <end position="30"/>
    </location>
</feature>
<gene>
    <name evidence="2" type="ORF">EOE67_06595</name>
</gene>
<comment type="caution">
    <text evidence="2">The sequence shown here is derived from an EMBL/GenBank/DDBJ whole genome shotgun (WGS) entry which is preliminary data.</text>
</comment>
<reference evidence="2 3" key="1">
    <citation type="submission" date="2019-01" db="EMBL/GenBank/DDBJ databases">
        <authorList>
            <person name="Chen W.-M."/>
        </authorList>
    </citation>
    <scope>NUCLEOTIDE SEQUENCE [LARGE SCALE GENOMIC DNA]</scope>
    <source>
        <strain evidence="2 3">KYPC3</strain>
    </source>
</reference>
<keyword evidence="1" id="KW-0472">Membrane</keyword>
<name>A0A437R0H8_9GAMM</name>
<keyword evidence="1" id="KW-0812">Transmembrane</keyword>
<dbReference type="AlphaFoldDB" id="A0A437R0H8"/>
<evidence type="ECO:0000313" key="3">
    <source>
        <dbReference type="Proteomes" id="UP000283077"/>
    </source>
</evidence>
<dbReference type="Proteomes" id="UP000283077">
    <property type="component" value="Unassembled WGS sequence"/>
</dbReference>
<accession>A0A437R0H8</accession>
<keyword evidence="3" id="KW-1185">Reference proteome</keyword>
<sequence>MKAVHHLFRQVLTLLLVIVTLCGICFWLLFDAQPLLTPQGQMNADAVRHSKQLLSNLNAAIRNPTEQQWVFSANTDELNSAFALASRTLPGFRGQAQVNPAGLTSFMTLPVSLLGKPYYLNASVQVRPSSGPLDVHQVTLGMLTVPGETALNLLGWFADQLWGAGKGENILAMVRSVQFQQDEVKVEVTRPGGWDLQRLKQSGLSVYRELFSSPAQTANLEFYYKIAAEHAVANPNSSLISYLQLLFRQAQARTAVYQDEPGRAQQENQAVLLAMAQLLGGRNLQLLVNEVKRAPGVKPPRVTLARRPDLQQHFIYSATIQVLTNKNVSDTVGEAKELLDSIKGGSGFSFVDLLADRAGVRFAQIAIGSPSSAAELQRFFSQDRTEAELFPSKSRLPEGISQQSFEQKYQSVDSADYQKMLADINQRLDALPLYQIRIRE</sequence>
<protein>
    <submittedName>
        <fullName evidence="2">Uncharacterized protein</fullName>
    </submittedName>
</protein>
<dbReference type="EMBL" id="SACS01000005">
    <property type="protein sequence ID" value="RVU40258.1"/>
    <property type="molecule type" value="Genomic_DNA"/>
</dbReference>
<dbReference type="RefSeq" id="WP_127698245.1">
    <property type="nucleotide sequence ID" value="NZ_SACS01000005.1"/>
</dbReference>
<keyword evidence="1" id="KW-1133">Transmembrane helix</keyword>